<sequence length="518" mass="58006">MCVTAVVTQSVCAAGCDKYLEVKFELVPESGGSRRCVRARIEAYSATFKDKQCGLAASLGAAEEPFLALRLRNTLGAAVDESSTVINSKGLLEDVVRPYLETGLQSFGQEYHRTTVLYGCAADSQACDLLTKATSAFNQLSFEWKYIDKPSDGQFFLVYLPSFTQQMPHDGYLWMDDEQFLKIPLPDTREMHVAERKCGFLPGEQYVSMQRRRYRIGKVGNDQLQLLHYVKPDESMKIPANIALSKVPVRRYPLPPIFLSGMPGSQMNNSPMGTINLPHVSGNPHIPNASLHQSSPYNLQQKIPQVSQTPHQMMNTTFINQAPIRTPPRTVVKSQVARKKGVKQAPQPMANPDISEQFGDELDVLTPRDIAMARYKRNHDYLAELLSPHHISQYINSIDGHISQSLTKPIIGSILPPSIKASTQSVPELKEKLSATEEEIKALKAGYESKKQAFTSEGEVLSKAIEELKEIESIEDLETYHKKMQHQFPVEFDNQSNLKVVEIQADDEWPTDSLLEPL</sequence>
<feature type="domain" description="SWI/SNF and RSC complexes subunit Ssr4 N-terminal" evidence="2">
    <location>
        <begin position="126"/>
        <end position="242"/>
    </location>
</feature>
<evidence type="ECO:0000313" key="4">
    <source>
        <dbReference type="EMBL" id="ORY05526.1"/>
    </source>
</evidence>
<dbReference type="EMBL" id="MCFE01000024">
    <property type="protein sequence ID" value="ORY05526.1"/>
    <property type="molecule type" value="Genomic_DNA"/>
</dbReference>
<dbReference type="InterPro" id="IPR046464">
    <property type="entry name" value="SWI-SNF_Ssr4_C"/>
</dbReference>
<accession>A0A1Y1Z5N4</accession>
<feature type="coiled-coil region" evidence="1">
    <location>
        <begin position="419"/>
        <end position="453"/>
    </location>
</feature>
<dbReference type="Pfam" id="PF08549">
    <property type="entry name" value="SWI-SNF_Ssr4_N"/>
    <property type="match status" value="1"/>
</dbReference>
<protein>
    <submittedName>
        <fullName evidence="4">Uncharacterized protein</fullName>
    </submittedName>
</protein>
<evidence type="ECO:0000259" key="2">
    <source>
        <dbReference type="Pfam" id="PF08549"/>
    </source>
</evidence>
<gene>
    <name evidence="4" type="ORF">K493DRAFT_404310</name>
</gene>
<dbReference type="GO" id="GO:0006338">
    <property type="term" value="P:chromatin remodeling"/>
    <property type="evidence" value="ECO:0007669"/>
    <property type="project" value="InterPro"/>
</dbReference>
<dbReference type="STRING" id="1314790.A0A1Y1Z5N4"/>
<evidence type="ECO:0000256" key="1">
    <source>
        <dbReference type="SAM" id="Coils"/>
    </source>
</evidence>
<keyword evidence="5" id="KW-1185">Reference proteome</keyword>
<reference evidence="4 5" key="1">
    <citation type="submission" date="2016-07" db="EMBL/GenBank/DDBJ databases">
        <title>Pervasive Adenine N6-methylation of Active Genes in Fungi.</title>
        <authorList>
            <consortium name="DOE Joint Genome Institute"/>
            <person name="Mondo S.J."/>
            <person name="Dannebaum R.O."/>
            <person name="Kuo R.C."/>
            <person name="Labutti K."/>
            <person name="Haridas S."/>
            <person name="Kuo A."/>
            <person name="Salamov A."/>
            <person name="Ahrendt S.R."/>
            <person name="Lipzen A."/>
            <person name="Sullivan W."/>
            <person name="Andreopoulos W.B."/>
            <person name="Clum A."/>
            <person name="Lindquist E."/>
            <person name="Daum C."/>
            <person name="Ramamoorthy G.K."/>
            <person name="Gryganskyi A."/>
            <person name="Culley D."/>
            <person name="Magnuson J.K."/>
            <person name="James T.Y."/>
            <person name="O'Malley M.A."/>
            <person name="Stajich J.E."/>
            <person name="Spatafora J.W."/>
            <person name="Visel A."/>
            <person name="Grigoriev I.V."/>
        </authorList>
    </citation>
    <scope>NUCLEOTIDE SEQUENCE [LARGE SCALE GENOMIC DNA]</scope>
    <source>
        <strain evidence="4 5">CBS 931.73</strain>
    </source>
</reference>
<comment type="caution">
    <text evidence="4">The sequence shown here is derived from an EMBL/GenBank/DDBJ whole genome shotgun (WGS) entry which is preliminary data.</text>
</comment>
<organism evidence="4 5">
    <name type="scientific">Basidiobolus meristosporus CBS 931.73</name>
    <dbReference type="NCBI Taxonomy" id="1314790"/>
    <lineage>
        <taxon>Eukaryota</taxon>
        <taxon>Fungi</taxon>
        <taxon>Fungi incertae sedis</taxon>
        <taxon>Zoopagomycota</taxon>
        <taxon>Entomophthoromycotina</taxon>
        <taxon>Basidiobolomycetes</taxon>
        <taxon>Basidiobolales</taxon>
        <taxon>Basidiobolaceae</taxon>
        <taxon>Basidiobolus</taxon>
    </lineage>
</organism>
<keyword evidence="1" id="KW-0175">Coiled coil</keyword>
<dbReference type="Pfam" id="PF20497">
    <property type="entry name" value="SWI-SNF_Ssr4_C"/>
    <property type="match status" value="1"/>
</dbReference>
<dbReference type="AlphaFoldDB" id="A0A1Y1Z5N4"/>
<dbReference type="InParanoid" id="A0A1Y1Z5N4"/>
<dbReference type="InterPro" id="IPR013859">
    <property type="entry name" value="Ssr4_N"/>
</dbReference>
<proteinExistence type="predicted"/>
<evidence type="ECO:0000313" key="5">
    <source>
        <dbReference type="Proteomes" id="UP000193498"/>
    </source>
</evidence>
<dbReference type="OrthoDB" id="5321006at2759"/>
<feature type="domain" description="SWI/SNF and RSC complexes subunit Ssr4 C-terminal" evidence="3">
    <location>
        <begin position="358"/>
        <end position="393"/>
    </location>
</feature>
<dbReference type="FunCoup" id="A0A1Y1Z5N4">
    <property type="interactions" value="13"/>
</dbReference>
<dbReference type="Proteomes" id="UP000193498">
    <property type="component" value="Unassembled WGS sequence"/>
</dbReference>
<evidence type="ECO:0000259" key="3">
    <source>
        <dbReference type="Pfam" id="PF20497"/>
    </source>
</evidence>
<name>A0A1Y1Z5N4_9FUNG</name>